<evidence type="ECO:0000313" key="1">
    <source>
        <dbReference type="EMBL" id="KAH7144182.1"/>
    </source>
</evidence>
<accession>A0A9P9J717</accession>
<name>A0A9P9J717_9HYPO</name>
<keyword evidence="2" id="KW-1185">Reference proteome</keyword>
<evidence type="ECO:0000313" key="2">
    <source>
        <dbReference type="Proteomes" id="UP000717696"/>
    </source>
</evidence>
<gene>
    <name evidence="1" type="ORF">B0J13DRAFT_635115</name>
</gene>
<reference evidence="1" key="1">
    <citation type="journal article" date="2021" name="Nat. Commun.">
        <title>Genetic determinants of endophytism in the Arabidopsis root mycobiome.</title>
        <authorList>
            <person name="Mesny F."/>
            <person name="Miyauchi S."/>
            <person name="Thiergart T."/>
            <person name="Pickel B."/>
            <person name="Atanasova L."/>
            <person name="Karlsson M."/>
            <person name="Huettel B."/>
            <person name="Barry K.W."/>
            <person name="Haridas S."/>
            <person name="Chen C."/>
            <person name="Bauer D."/>
            <person name="Andreopoulos W."/>
            <person name="Pangilinan J."/>
            <person name="LaButti K."/>
            <person name="Riley R."/>
            <person name="Lipzen A."/>
            <person name="Clum A."/>
            <person name="Drula E."/>
            <person name="Henrissat B."/>
            <person name="Kohler A."/>
            <person name="Grigoriev I.V."/>
            <person name="Martin F.M."/>
            <person name="Hacquard S."/>
        </authorList>
    </citation>
    <scope>NUCLEOTIDE SEQUENCE</scope>
    <source>
        <strain evidence="1">MPI-CAGE-AT-0021</strain>
    </source>
</reference>
<proteinExistence type="predicted"/>
<dbReference type="AlphaFoldDB" id="A0A9P9J717"/>
<organism evidence="1 2">
    <name type="scientific">Dactylonectria estremocensis</name>
    <dbReference type="NCBI Taxonomy" id="1079267"/>
    <lineage>
        <taxon>Eukaryota</taxon>
        <taxon>Fungi</taxon>
        <taxon>Dikarya</taxon>
        <taxon>Ascomycota</taxon>
        <taxon>Pezizomycotina</taxon>
        <taxon>Sordariomycetes</taxon>
        <taxon>Hypocreomycetidae</taxon>
        <taxon>Hypocreales</taxon>
        <taxon>Nectriaceae</taxon>
        <taxon>Dactylonectria</taxon>
    </lineage>
</organism>
<dbReference type="EMBL" id="JAGMUU010000010">
    <property type="protein sequence ID" value="KAH7144182.1"/>
    <property type="molecule type" value="Genomic_DNA"/>
</dbReference>
<comment type="caution">
    <text evidence="1">The sequence shown here is derived from an EMBL/GenBank/DDBJ whole genome shotgun (WGS) entry which is preliminary data.</text>
</comment>
<dbReference type="Proteomes" id="UP000717696">
    <property type="component" value="Unassembled WGS sequence"/>
</dbReference>
<sequence length="144" mass="16369">MASMDTSRQIWGMAAFSSPSLSQKRSSSPWPRSLVKTLQICEIVEHRHHMLNPDRDQTTGLSGLPFHASTTWGRYSSRERVLDTLRAGDKKGKRKHPLDLRLNSYVSKVFFKHAKKKAIACCFPRIRLHCFTTNTFADTTSACT</sequence>
<protein>
    <submittedName>
        <fullName evidence="1">Uncharacterized protein</fullName>
    </submittedName>
</protein>